<evidence type="ECO:0000256" key="5">
    <source>
        <dbReference type="ARBA" id="ARBA00022737"/>
    </source>
</evidence>
<dbReference type="PANTHER" id="PTHR45624">
    <property type="entry name" value="MITOCHONDRIAL BASIC AMINO ACIDS TRANSPORTER-RELATED"/>
    <property type="match status" value="1"/>
</dbReference>
<keyword evidence="5" id="KW-0677">Repeat</keyword>
<evidence type="ECO:0000256" key="3">
    <source>
        <dbReference type="ARBA" id="ARBA00022448"/>
    </source>
</evidence>
<evidence type="ECO:0000313" key="10">
    <source>
        <dbReference type="Proteomes" id="UP001295794"/>
    </source>
</evidence>
<evidence type="ECO:0000256" key="6">
    <source>
        <dbReference type="ARBA" id="ARBA00022989"/>
    </source>
</evidence>
<evidence type="ECO:0000256" key="7">
    <source>
        <dbReference type="ARBA" id="ARBA00023128"/>
    </source>
</evidence>
<evidence type="ECO:0000313" key="9">
    <source>
        <dbReference type="EMBL" id="CAK5279457.1"/>
    </source>
</evidence>
<dbReference type="GO" id="GO:0000064">
    <property type="term" value="F:L-ornithine transmembrane transporter activity"/>
    <property type="evidence" value="ECO:0007669"/>
    <property type="project" value="TreeGrafter"/>
</dbReference>
<comment type="similarity">
    <text evidence="2">Belongs to the mitochondrial carrier (TC 2.A.29) family.</text>
</comment>
<dbReference type="GO" id="GO:1990575">
    <property type="term" value="P:mitochondrial L-ornithine transmembrane transport"/>
    <property type="evidence" value="ECO:0007669"/>
    <property type="project" value="TreeGrafter"/>
</dbReference>
<dbReference type="Proteomes" id="UP001295794">
    <property type="component" value="Unassembled WGS sequence"/>
</dbReference>
<evidence type="ECO:0000256" key="4">
    <source>
        <dbReference type="ARBA" id="ARBA00022692"/>
    </source>
</evidence>
<dbReference type="GO" id="GO:0031966">
    <property type="term" value="C:mitochondrial membrane"/>
    <property type="evidence" value="ECO:0007669"/>
    <property type="project" value="UniProtKB-SubCell"/>
</dbReference>
<dbReference type="PANTHER" id="PTHR45624:SF52">
    <property type="entry name" value="MITOCHONDRIAL CARRIER"/>
    <property type="match status" value="1"/>
</dbReference>
<comment type="subcellular location">
    <subcellularLocation>
        <location evidence="1">Mitochondrion membrane</location>
        <topology evidence="1">Multi-pass membrane protein</topology>
    </subcellularLocation>
</comment>
<keyword evidence="8" id="KW-0472">Membrane</keyword>
<protein>
    <recommendedName>
        <fullName evidence="11">Mitochondrial carrier</fullName>
    </recommendedName>
</protein>
<evidence type="ECO:0000256" key="2">
    <source>
        <dbReference type="ARBA" id="ARBA00006375"/>
    </source>
</evidence>
<accession>A0AAD2HP70</accession>
<proteinExistence type="inferred from homology"/>
<keyword evidence="7" id="KW-0496">Mitochondrion</keyword>
<keyword evidence="3" id="KW-0813">Transport</keyword>
<gene>
    <name evidence="9" type="ORF">MYCIT1_LOCUS29511</name>
</gene>
<sequence length="283" mass="30802">MILPKHFLPPMAVNALLGTVLWTSYSEASALLIGHAQIGSHAVAVAALAGALAGGTQAIVSAPCENVRLLIEGGTSGNSWSHAWREVFRGSAHPASRHDAVEEARQTKNWMKEVGDMAGRGWHGLGYTLGKDVTGFSAFFAIFEVTRRLALQVRAGTVNVTASGESEGGKLRRHMPQFLYGLTLVTGGAIAGLSYEIIGRPWDVVRHEVRLNALAKERRTPIALLARKIEEEGFSRLFRDPLNTIPERGPRPRIYTMLKTLARVGPWGIGFLVYQAYDTGSNY</sequence>
<evidence type="ECO:0000256" key="1">
    <source>
        <dbReference type="ARBA" id="ARBA00004225"/>
    </source>
</evidence>
<dbReference type="EMBL" id="CAVNYO010000436">
    <property type="protein sequence ID" value="CAK5279457.1"/>
    <property type="molecule type" value="Genomic_DNA"/>
</dbReference>
<keyword evidence="10" id="KW-1185">Reference proteome</keyword>
<evidence type="ECO:0000256" key="8">
    <source>
        <dbReference type="ARBA" id="ARBA00023136"/>
    </source>
</evidence>
<dbReference type="InterPro" id="IPR050567">
    <property type="entry name" value="Mitochondrial_Carrier"/>
</dbReference>
<dbReference type="Gene3D" id="1.50.40.10">
    <property type="entry name" value="Mitochondrial carrier domain"/>
    <property type="match status" value="1"/>
</dbReference>
<reference evidence="9" key="1">
    <citation type="submission" date="2023-11" db="EMBL/GenBank/DDBJ databases">
        <authorList>
            <person name="De Vega J J."/>
            <person name="De Vega J J."/>
        </authorList>
    </citation>
    <scope>NUCLEOTIDE SEQUENCE</scope>
</reference>
<keyword evidence="4" id="KW-0812">Transmembrane</keyword>
<evidence type="ECO:0008006" key="11">
    <source>
        <dbReference type="Google" id="ProtNLM"/>
    </source>
</evidence>
<organism evidence="9 10">
    <name type="scientific">Mycena citricolor</name>
    <dbReference type="NCBI Taxonomy" id="2018698"/>
    <lineage>
        <taxon>Eukaryota</taxon>
        <taxon>Fungi</taxon>
        <taxon>Dikarya</taxon>
        <taxon>Basidiomycota</taxon>
        <taxon>Agaricomycotina</taxon>
        <taxon>Agaricomycetes</taxon>
        <taxon>Agaricomycetidae</taxon>
        <taxon>Agaricales</taxon>
        <taxon>Marasmiineae</taxon>
        <taxon>Mycenaceae</taxon>
        <taxon>Mycena</taxon>
    </lineage>
</organism>
<dbReference type="SUPFAM" id="SSF103506">
    <property type="entry name" value="Mitochondrial carrier"/>
    <property type="match status" value="1"/>
</dbReference>
<comment type="caution">
    <text evidence="9">The sequence shown here is derived from an EMBL/GenBank/DDBJ whole genome shotgun (WGS) entry which is preliminary data.</text>
</comment>
<dbReference type="InterPro" id="IPR023395">
    <property type="entry name" value="MCP_dom_sf"/>
</dbReference>
<keyword evidence="6" id="KW-1133">Transmembrane helix</keyword>
<dbReference type="AlphaFoldDB" id="A0AAD2HP70"/>
<name>A0AAD2HP70_9AGAR</name>